<organism evidence="2">
    <name type="scientific">bioreactor metagenome</name>
    <dbReference type="NCBI Taxonomy" id="1076179"/>
    <lineage>
        <taxon>unclassified sequences</taxon>
        <taxon>metagenomes</taxon>
        <taxon>ecological metagenomes</taxon>
    </lineage>
</organism>
<feature type="compositionally biased region" description="Basic and acidic residues" evidence="1">
    <location>
        <begin position="41"/>
        <end position="53"/>
    </location>
</feature>
<reference evidence="2" key="1">
    <citation type="submission" date="2019-08" db="EMBL/GenBank/DDBJ databases">
        <authorList>
            <person name="Kucharzyk K."/>
            <person name="Murdoch R.W."/>
            <person name="Higgins S."/>
            <person name="Loffler F."/>
        </authorList>
    </citation>
    <scope>NUCLEOTIDE SEQUENCE</scope>
</reference>
<dbReference type="AlphaFoldDB" id="A0A645F517"/>
<gene>
    <name evidence="2" type="ORF">SDC9_156238</name>
</gene>
<protein>
    <submittedName>
        <fullName evidence="2">Uncharacterized protein</fullName>
    </submittedName>
</protein>
<accession>A0A645F517</accession>
<name>A0A645F517_9ZZZZ</name>
<evidence type="ECO:0000256" key="1">
    <source>
        <dbReference type="SAM" id="MobiDB-lite"/>
    </source>
</evidence>
<comment type="caution">
    <text evidence="2">The sequence shown here is derived from an EMBL/GenBank/DDBJ whole genome shotgun (WGS) entry which is preliminary data.</text>
</comment>
<proteinExistence type="predicted"/>
<dbReference type="EMBL" id="VSSQ01055046">
    <property type="protein sequence ID" value="MPN08950.1"/>
    <property type="molecule type" value="Genomic_DNA"/>
</dbReference>
<evidence type="ECO:0000313" key="2">
    <source>
        <dbReference type="EMBL" id="MPN08950.1"/>
    </source>
</evidence>
<feature type="region of interest" description="Disordered" evidence="1">
    <location>
        <begin position="1"/>
        <end position="56"/>
    </location>
</feature>
<sequence>MNQPNASADDAIPARKHREPAAPELHAANQEPEQQPKNGKKQQERKNIDDHANDGLVEIVSQRGHAAAAKRLRRDVFYHAAIHGKRHIRVLQHRMQLFGRN</sequence>